<dbReference type="RefSeq" id="XP_071939414.1">
    <property type="nucleotide sequence ID" value="XM_072083313.1"/>
</dbReference>
<proteinExistence type="predicted"/>
<name>A0ABM4X5X7_COFAR</name>
<protein>
    <submittedName>
        <fullName evidence="2">Uncharacterized protein isoform X2</fullName>
    </submittedName>
</protein>
<evidence type="ECO:0000313" key="2">
    <source>
        <dbReference type="RefSeq" id="XP_071939414.1"/>
    </source>
</evidence>
<accession>A0ABM4X5X7</accession>
<keyword evidence="1" id="KW-1185">Reference proteome</keyword>
<dbReference type="GeneID" id="113736633"/>
<sequence>MPSLSRFHQSSGDLCFELASGKLFQNPFPSGVSSWSILPVFRLIGKVCQGHPLSSPTFPPKGRRKSKSDVRERFGSHAGNVHLHLGLEDFQRNLMRQSRQVILLNWILKPTMGLPEDIAFFSKLRKPNTA</sequence>
<gene>
    <name evidence="2" type="primary">LOC113736633</name>
</gene>
<reference evidence="2" key="1">
    <citation type="submission" date="2025-08" db="UniProtKB">
        <authorList>
            <consortium name="RefSeq"/>
        </authorList>
    </citation>
    <scope>IDENTIFICATION</scope>
    <source>
        <tissue evidence="2">Leaves</tissue>
    </source>
</reference>
<dbReference type="Proteomes" id="UP001652660">
    <property type="component" value="Chromosome 3e"/>
</dbReference>
<organism evidence="1 2">
    <name type="scientific">Coffea arabica</name>
    <name type="common">Arabian coffee</name>
    <dbReference type="NCBI Taxonomy" id="13443"/>
    <lineage>
        <taxon>Eukaryota</taxon>
        <taxon>Viridiplantae</taxon>
        <taxon>Streptophyta</taxon>
        <taxon>Embryophyta</taxon>
        <taxon>Tracheophyta</taxon>
        <taxon>Spermatophyta</taxon>
        <taxon>Magnoliopsida</taxon>
        <taxon>eudicotyledons</taxon>
        <taxon>Gunneridae</taxon>
        <taxon>Pentapetalae</taxon>
        <taxon>asterids</taxon>
        <taxon>lamiids</taxon>
        <taxon>Gentianales</taxon>
        <taxon>Rubiaceae</taxon>
        <taxon>Ixoroideae</taxon>
        <taxon>Gardenieae complex</taxon>
        <taxon>Bertiereae - Coffeeae clade</taxon>
        <taxon>Coffeeae</taxon>
        <taxon>Coffea</taxon>
    </lineage>
</organism>
<evidence type="ECO:0000313" key="1">
    <source>
        <dbReference type="Proteomes" id="UP001652660"/>
    </source>
</evidence>